<dbReference type="InterPro" id="IPR007235">
    <property type="entry name" value="Glyco_trans_28_C"/>
</dbReference>
<dbReference type="EMBL" id="JAYDYW010000017">
    <property type="protein sequence ID" value="MEE1676083.1"/>
    <property type="molecule type" value="Genomic_DNA"/>
</dbReference>
<sequence>MPRLLYIWEYGSDLGHINSFLPIAKKLKELHWELIFAIPEHVAGIAAAKIQIQRLGAQCISTPGSSIIGSDSLKSSCHVDMLRQLTGLRDEQEFGFYLDSWLSTLKREKPDLVLCDYSIIGLIAANSLSIPSVVLDQGWFVPDLNATQAKQPFHKLLSGAASVENHIDDPDIVQKENELLEIINRQLSARNLTNLKHFIDIYRCDELILNNFPELSSLEHQKVNNFIGSFKQESHNSSVEWPNPELSKPNIFVYLKRNTPVLEYVLSSLASNESYNVIAYIPGVNPAFIKRYQRDHMVFSSTAVNLPELLDTTNLVISNAGVGLINQSLLAGIPLIMLPQWTEQQFNAKRVQQLYAGEVITYYYSEKEVAATIERVLGNQIYLAKAREFKLNHKPAEITEVVSKITSLVPSTLENSKESLNASNNFVSLSELDWFYLIDTDIADDDTWQQIQQFVPHAKAIFYKDFWSGIDNAAKQASTERFITIKQGCKLDPYLFIAEAEYPTGQQHAHWYWNKLDKFTGLVFGSSDVTCWNTRAAKEQTFANLGYSNNPVEMHTFLRRPEFSPFAKVLSQSSQVSNAEAAFYQGYRTTLKMIDAFSGDIARIIQYPSSMLVRRLFIHMSAEYSSQNPAYYAIGARLAFVNQFIRFKKGFDLITPATTEQFISDAVEYAKLKLDSPLQLNQEQLIELSTYLGDKIRAAHQRPPLLDMDQDSASNFKKTLMANRADDHHLFSPSSITAAL</sequence>
<dbReference type="Gene3D" id="3.40.50.2000">
    <property type="entry name" value="Glycogen Phosphorylase B"/>
    <property type="match status" value="2"/>
</dbReference>
<proteinExistence type="predicted"/>
<dbReference type="RefSeq" id="WP_329776818.1">
    <property type="nucleotide sequence ID" value="NZ_JAYDYW010000017.1"/>
</dbReference>
<comment type="caution">
    <text evidence="2">The sequence shown here is derived from an EMBL/GenBank/DDBJ whole genome shotgun (WGS) entry which is preliminary data.</text>
</comment>
<gene>
    <name evidence="2" type="ORF">SNR37_001410</name>
</gene>
<dbReference type="Proteomes" id="UP001310248">
    <property type="component" value="Unassembled WGS sequence"/>
</dbReference>
<accession>A0ABU7G9K9</accession>
<reference evidence="3" key="1">
    <citation type="submission" date="2023-07" db="EMBL/GenBank/DDBJ databases">
        <title>Draft genome sequence of Agarivorans aestuarii strain ZMCS4, a CAZymes producing bacteria isolated from the marine brown algae Clodostephus spongiosus.</title>
        <authorList>
            <person name="Lorente B."/>
            <person name="Cabral C."/>
            <person name="Frias J."/>
            <person name="Faria J."/>
            <person name="Toubarro D."/>
        </authorList>
    </citation>
    <scope>NUCLEOTIDE SEQUENCE [LARGE SCALE GENOMIC DNA]</scope>
    <source>
        <strain evidence="3">ZMCS4</strain>
    </source>
</reference>
<organism evidence="2 3">
    <name type="scientific">Agarivorans aestuarii</name>
    <dbReference type="NCBI Taxonomy" id="1563703"/>
    <lineage>
        <taxon>Bacteria</taxon>
        <taxon>Pseudomonadati</taxon>
        <taxon>Pseudomonadota</taxon>
        <taxon>Gammaproteobacteria</taxon>
        <taxon>Alteromonadales</taxon>
        <taxon>Alteromonadaceae</taxon>
        <taxon>Agarivorans</taxon>
    </lineage>
</organism>
<dbReference type="SUPFAM" id="SSF53756">
    <property type="entry name" value="UDP-Glycosyltransferase/glycogen phosphorylase"/>
    <property type="match status" value="1"/>
</dbReference>
<keyword evidence="3" id="KW-1185">Reference proteome</keyword>
<feature type="domain" description="Glycosyl transferase family 28 C-terminal" evidence="1">
    <location>
        <begin position="299"/>
        <end position="389"/>
    </location>
</feature>
<evidence type="ECO:0000259" key="1">
    <source>
        <dbReference type="Pfam" id="PF04101"/>
    </source>
</evidence>
<dbReference type="PANTHER" id="PTHR21015:SF22">
    <property type="entry name" value="GLYCOSYLTRANSFERASE"/>
    <property type="match status" value="1"/>
</dbReference>
<evidence type="ECO:0000313" key="2">
    <source>
        <dbReference type="EMBL" id="MEE1676083.1"/>
    </source>
</evidence>
<protein>
    <submittedName>
        <fullName evidence="2">Glycosyltransferase</fullName>
    </submittedName>
</protein>
<dbReference type="Pfam" id="PF04101">
    <property type="entry name" value="Glyco_tran_28_C"/>
    <property type="match status" value="1"/>
</dbReference>
<dbReference type="PANTHER" id="PTHR21015">
    <property type="entry name" value="UDP-N-ACETYLGLUCOSAMINE--N-ACETYLMURAMYL-(PENTAPEPTIDE) PYROPHOSPHORYL-UNDECAPRENOL N-ACETYLGLUCOSAMINE TRANSFERASE 1"/>
    <property type="match status" value="1"/>
</dbReference>
<evidence type="ECO:0000313" key="3">
    <source>
        <dbReference type="Proteomes" id="UP001310248"/>
    </source>
</evidence>
<name>A0ABU7G9K9_9ALTE</name>